<keyword evidence="2" id="KW-1185">Reference proteome</keyword>
<reference evidence="1" key="1">
    <citation type="submission" date="2021-04" db="EMBL/GenBank/DDBJ databases">
        <title>Genome seq and assembly of Bacillus sp.</title>
        <authorList>
            <person name="Chhetri G."/>
        </authorList>
    </citation>
    <scope>NUCLEOTIDE SEQUENCE</scope>
    <source>
        <strain evidence="1">RG28</strain>
    </source>
</reference>
<protein>
    <submittedName>
        <fullName evidence="1">Uncharacterized protein</fullName>
    </submittedName>
</protein>
<dbReference type="AlphaFoldDB" id="A0A940SKS5"/>
<evidence type="ECO:0000313" key="2">
    <source>
        <dbReference type="Proteomes" id="UP000682134"/>
    </source>
</evidence>
<gene>
    <name evidence="1" type="ORF">J5Y03_10245</name>
</gene>
<comment type="caution">
    <text evidence="1">The sequence shown here is derived from an EMBL/GenBank/DDBJ whole genome shotgun (WGS) entry which is preliminary data.</text>
</comment>
<evidence type="ECO:0000313" key="1">
    <source>
        <dbReference type="EMBL" id="MBP0725568.1"/>
    </source>
</evidence>
<accession>A0A940SKS5</accession>
<sequence>MADELGYKNASTYFNYEKGVCDFKANQLPIICSKLNCTLNELFLYPSFAKIAN</sequence>
<name>A0A940SKS5_9BACI</name>
<dbReference type="Proteomes" id="UP000682134">
    <property type="component" value="Unassembled WGS sequence"/>
</dbReference>
<proteinExistence type="predicted"/>
<dbReference type="EMBL" id="JAGIYQ010000005">
    <property type="protein sequence ID" value="MBP0725568.1"/>
    <property type="molecule type" value="Genomic_DNA"/>
</dbReference>
<organism evidence="1 2">
    <name type="scientific">Gottfriedia endophytica</name>
    <dbReference type="NCBI Taxonomy" id="2820819"/>
    <lineage>
        <taxon>Bacteria</taxon>
        <taxon>Bacillati</taxon>
        <taxon>Bacillota</taxon>
        <taxon>Bacilli</taxon>
        <taxon>Bacillales</taxon>
        <taxon>Bacillaceae</taxon>
        <taxon>Gottfriedia</taxon>
    </lineage>
</organism>